<dbReference type="Proteomes" id="UP000694403">
    <property type="component" value="Unplaced"/>
</dbReference>
<reference evidence="4" key="1">
    <citation type="submission" date="2025-08" db="UniProtKB">
        <authorList>
            <consortium name="Ensembl"/>
        </authorList>
    </citation>
    <scope>IDENTIFICATION</scope>
</reference>
<dbReference type="InterPro" id="IPR007110">
    <property type="entry name" value="Ig-like_dom"/>
</dbReference>
<dbReference type="SMART" id="SM00408">
    <property type="entry name" value="IGc2"/>
    <property type="match status" value="1"/>
</dbReference>
<dbReference type="Ensembl" id="ENSCSRT00000006176.1">
    <property type="protein sequence ID" value="ENSCSRP00000005982.1"/>
    <property type="gene ID" value="ENSCSRG00000004479.1"/>
</dbReference>
<evidence type="ECO:0000313" key="4">
    <source>
        <dbReference type="Ensembl" id="ENSCSRP00000005982.1"/>
    </source>
</evidence>
<dbReference type="Pfam" id="PF07686">
    <property type="entry name" value="V-set"/>
    <property type="match status" value="1"/>
</dbReference>
<evidence type="ECO:0000256" key="2">
    <source>
        <dbReference type="SAM" id="SignalP"/>
    </source>
</evidence>
<organism evidence="4 5">
    <name type="scientific">Chelydra serpentina</name>
    <name type="common">Snapping turtle</name>
    <name type="synonym">Testudo serpentina</name>
    <dbReference type="NCBI Taxonomy" id="8475"/>
    <lineage>
        <taxon>Eukaryota</taxon>
        <taxon>Metazoa</taxon>
        <taxon>Chordata</taxon>
        <taxon>Craniata</taxon>
        <taxon>Vertebrata</taxon>
        <taxon>Euteleostomi</taxon>
        <taxon>Archelosauria</taxon>
        <taxon>Testudinata</taxon>
        <taxon>Testudines</taxon>
        <taxon>Cryptodira</taxon>
        <taxon>Durocryptodira</taxon>
        <taxon>Americhelydia</taxon>
        <taxon>Chelydroidea</taxon>
        <taxon>Chelydridae</taxon>
        <taxon>Chelydra</taxon>
    </lineage>
</organism>
<feature type="domain" description="Ig-like" evidence="3">
    <location>
        <begin position="21"/>
        <end position="117"/>
    </location>
</feature>
<keyword evidence="2" id="KW-0732">Signal</keyword>
<reference evidence="4" key="2">
    <citation type="submission" date="2025-09" db="UniProtKB">
        <authorList>
            <consortium name="Ensembl"/>
        </authorList>
    </citation>
    <scope>IDENTIFICATION</scope>
</reference>
<dbReference type="SMART" id="SM00406">
    <property type="entry name" value="IGv"/>
    <property type="match status" value="1"/>
</dbReference>
<evidence type="ECO:0000259" key="3">
    <source>
        <dbReference type="PROSITE" id="PS50835"/>
    </source>
</evidence>
<protein>
    <recommendedName>
        <fullName evidence="3">Ig-like domain-containing protein</fullName>
    </recommendedName>
</protein>
<dbReference type="InterPro" id="IPR050150">
    <property type="entry name" value="IgV_Light_Chain"/>
</dbReference>
<evidence type="ECO:0000313" key="5">
    <source>
        <dbReference type="Proteomes" id="UP000694403"/>
    </source>
</evidence>
<feature type="compositionally biased region" description="Pro residues" evidence="1">
    <location>
        <begin position="130"/>
        <end position="139"/>
    </location>
</feature>
<proteinExistence type="predicted"/>
<dbReference type="InterPro" id="IPR003598">
    <property type="entry name" value="Ig_sub2"/>
</dbReference>
<dbReference type="InterPro" id="IPR036179">
    <property type="entry name" value="Ig-like_dom_sf"/>
</dbReference>
<name>A0A8C3S146_CHESE</name>
<dbReference type="AlphaFoldDB" id="A0A8C3S146"/>
<feature type="region of interest" description="Disordered" evidence="1">
    <location>
        <begin position="117"/>
        <end position="139"/>
    </location>
</feature>
<dbReference type="InterPro" id="IPR003599">
    <property type="entry name" value="Ig_sub"/>
</dbReference>
<dbReference type="Gene3D" id="2.60.40.10">
    <property type="entry name" value="Immunoglobulins"/>
    <property type="match status" value="1"/>
</dbReference>
<keyword evidence="5" id="KW-1185">Reference proteome</keyword>
<accession>A0A8C3S146</accession>
<dbReference type="PANTHER" id="PTHR23267">
    <property type="entry name" value="IMMUNOGLOBULIN LIGHT CHAIN"/>
    <property type="match status" value="1"/>
</dbReference>
<dbReference type="InterPro" id="IPR013106">
    <property type="entry name" value="Ig_V-set"/>
</dbReference>
<sequence length="139" mass="15101">MAWAPLLLTLLTYCSGASSQPTLTQLPSDSVSLGNTVKLSCTLSSQHSGYVISWYQQRDGQVPEFLWYNASTKGDGVPDRFTVSSSEAVRYLTITKVQPEDEADYYCAVNTGSANHSDPARWGTETKTSPPVPSPPHSL</sequence>
<dbReference type="PROSITE" id="PS50835">
    <property type="entry name" value="IG_LIKE"/>
    <property type="match status" value="1"/>
</dbReference>
<dbReference type="InterPro" id="IPR013783">
    <property type="entry name" value="Ig-like_fold"/>
</dbReference>
<dbReference type="SMART" id="SM00409">
    <property type="entry name" value="IG"/>
    <property type="match status" value="1"/>
</dbReference>
<feature type="signal peptide" evidence="2">
    <location>
        <begin position="1"/>
        <end position="19"/>
    </location>
</feature>
<dbReference type="SUPFAM" id="SSF48726">
    <property type="entry name" value="Immunoglobulin"/>
    <property type="match status" value="1"/>
</dbReference>
<evidence type="ECO:0000256" key="1">
    <source>
        <dbReference type="SAM" id="MobiDB-lite"/>
    </source>
</evidence>
<feature type="chain" id="PRO_5034450210" description="Ig-like domain-containing protein" evidence="2">
    <location>
        <begin position="20"/>
        <end position="139"/>
    </location>
</feature>